<keyword evidence="1" id="KW-0812">Transmembrane</keyword>
<dbReference type="EMBL" id="CP097966">
    <property type="protein sequence ID" value="URQ62951.1"/>
    <property type="molecule type" value="Genomic_DNA"/>
</dbReference>
<accession>A0A9Q8TXS2</accession>
<evidence type="ECO:0000313" key="3">
    <source>
        <dbReference type="Proteomes" id="UP001056381"/>
    </source>
</evidence>
<feature type="transmembrane region" description="Helical" evidence="1">
    <location>
        <begin position="82"/>
        <end position="101"/>
    </location>
</feature>
<keyword evidence="3" id="KW-1185">Reference proteome</keyword>
<evidence type="ECO:0008006" key="4">
    <source>
        <dbReference type="Google" id="ProtNLM"/>
    </source>
</evidence>
<keyword evidence="1" id="KW-1133">Transmembrane helix</keyword>
<dbReference type="Proteomes" id="UP001056381">
    <property type="component" value="Chromosome"/>
</dbReference>
<gene>
    <name evidence="2" type="ORF">M9B40_04310</name>
</gene>
<evidence type="ECO:0000313" key="2">
    <source>
        <dbReference type="EMBL" id="URQ62951.1"/>
    </source>
</evidence>
<protein>
    <recommendedName>
        <fullName evidence="4">Glycosyltransferase</fullName>
    </recommendedName>
</protein>
<dbReference type="SUPFAM" id="SSF53756">
    <property type="entry name" value="UDP-Glycosyltransferase/glycogen phosphorylase"/>
    <property type="match status" value="1"/>
</dbReference>
<dbReference type="AlphaFoldDB" id="A0A9Q8TXS2"/>
<proteinExistence type="predicted"/>
<organism evidence="2 3">
    <name type="scientific">SAR86 cluster bacterium</name>
    <dbReference type="NCBI Taxonomy" id="2030880"/>
    <lineage>
        <taxon>Bacteria</taxon>
        <taxon>Pseudomonadati</taxon>
        <taxon>Pseudomonadota</taxon>
        <taxon>Gammaproteobacteria</taxon>
        <taxon>SAR86 cluster</taxon>
    </lineage>
</organism>
<keyword evidence="1" id="KW-0472">Membrane</keyword>
<sequence>MLKDTNKKILYLSYDGVLEPLGSSQVLNYVLGLAKSYNFILYSFEKPYDLKDTKRVSAVSKIIKNSGIKWIKSIYHKSPTTLATLYDLFILLSNLILILSFNRIGTIHLRGYLLGIPLLILKKFFKFKLIFDMRGFWADEKADRAGWNRSGYKYIFFKAIEKKLLKSADKIITLTDHSREFLVKEHKVSQKVITTIRTCADENVFKKIKKDEDQTIRFGYLGTLDTAYNFQKVLNFFNLFSQKHRDAYLDIYSSTPESKIMSIARETGFKDLEKISIKFIRDKKELVSQINNFNACIFYLNENFSVKASMPTKIGEVLMCGVPIICNRFNDDIEYLTKQGCGIITNFAKGDIEKVFEFVNPNNNKEKLNLKCIEIGKKEFSLKSGLKLYTSIYEELSK</sequence>
<dbReference type="PANTHER" id="PTHR12526">
    <property type="entry name" value="GLYCOSYLTRANSFERASE"/>
    <property type="match status" value="1"/>
</dbReference>
<evidence type="ECO:0000256" key="1">
    <source>
        <dbReference type="SAM" id="Phobius"/>
    </source>
</evidence>
<dbReference type="Gene3D" id="3.40.50.2000">
    <property type="entry name" value="Glycogen Phosphorylase B"/>
    <property type="match status" value="2"/>
</dbReference>
<name>A0A9Q8TXS2_9GAMM</name>
<reference evidence="2" key="1">
    <citation type="submission" date="2022-05" db="EMBL/GenBank/DDBJ databases">
        <title>Single-amplified genomics reveal most streamlined microbe among free-living bacteria.</title>
        <authorList>
            <person name="Roda-Garcia J."/>
            <person name="Haro-Moreno J.M."/>
            <person name="Rodriguez-Valera F."/>
            <person name="Almagro-Moreno S."/>
            <person name="Lopez-Perez M."/>
        </authorList>
    </citation>
    <scope>NUCLEOTIDE SEQUENCE</scope>
    <source>
        <strain evidence="2">TMED112-D2-2</strain>
    </source>
</reference>